<gene>
    <name evidence="2" type="ORF">ACFSF0_11385</name>
</gene>
<name>A0ABW4KTC5_9BURK</name>
<keyword evidence="1" id="KW-0472">Membrane</keyword>
<accession>A0ABW4KTC5</accession>
<evidence type="ECO:0000313" key="3">
    <source>
        <dbReference type="Proteomes" id="UP001597304"/>
    </source>
</evidence>
<sequence>MKALAAIFAGAVIGGFLLLALLLGMQQLWGGWPAATLMIALVCFPAFWVLGGLAWARMADARGRGHSLWAATVGLGCPRCGHAALSPLRKWSLGRDDTAQCRHCGETLTNNDFPFVVLCAPPLLSLLVFPLIAALVPGDAPVSTLVWLLGAGCVVSVVMALTRSFVPVKPLAPVASPLRAQESTVAAPEE</sequence>
<keyword evidence="3" id="KW-1185">Reference proteome</keyword>
<organism evidence="2 3">
    <name type="scientific">Ottowia flava</name>
    <dbReference type="NCBI Taxonomy" id="2675430"/>
    <lineage>
        <taxon>Bacteria</taxon>
        <taxon>Pseudomonadati</taxon>
        <taxon>Pseudomonadota</taxon>
        <taxon>Betaproteobacteria</taxon>
        <taxon>Burkholderiales</taxon>
        <taxon>Comamonadaceae</taxon>
        <taxon>Ottowia</taxon>
    </lineage>
</organism>
<dbReference type="EMBL" id="JBHUEJ010000021">
    <property type="protein sequence ID" value="MFD1711215.1"/>
    <property type="molecule type" value="Genomic_DNA"/>
</dbReference>
<keyword evidence="1" id="KW-0812">Transmembrane</keyword>
<feature type="transmembrane region" description="Helical" evidence="1">
    <location>
        <begin position="115"/>
        <end position="136"/>
    </location>
</feature>
<evidence type="ECO:0000256" key="1">
    <source>
        <dbReference type="SAM" id="Phobius"/>
    </source>
</evidence>
<feature type="transmembrane region" description="Helical" evidence="1">
    <location>
        <begin position="34"/>
        <end position="56"/>
    </location>
</feature>
<keyword evidence="1" id="KW-1133">Transmembrane helix</keyword>
<evidence type="ECO:0000313" key="2">
    <source>
        <dbReference type="EMBL" id="MFD1711215.1"/>
    </source>
</evidence>
<proteinExistence type="predicted"/>
<evidence type="ECO:0008006" key="4">
    <source>
        <dbReference type="Google" id="ProtNLM"/>
    </source>
</evidence>
<dbReference type="Proteomes" id="UP001597304">
    <property type="component" value="Unassembled WGS sequence"/>
</dbReference>
<feature type="transmembrane region" description="Helical" evidence="1">
    <location>
        <begin position="142"/>
        <end position="161"/>
    </location>
</feature>
<comment type="caution">
    <text evidence="2">The sequence shown here is derived from an EMBL/GenBank/DDBJ whole genome shotgun (WGS) entry which is preliminary data.</text>
</comment>
<reference evidence="3" key="1">
    <citation type="journal article" date="2019" name="Int. J. Syst. Evol. Microbiol.">
        <title>The Global Catalogue of Microorganisms (GCM) 10K type strain sequencing project: providing services to taxonomists for standard genome sequencing and annotation.</title>
        <authorList>
            <consortium name="The Broad Institute Genomics Platform"/>
            <consortium name="The Broad Institute Genome Sequencing Center for Infectious Disease"/>
            <person name="Wu L."/>
            <person name="Ma J."/>
        </authorList>
    </citation>
    <scope>NUCLEOTIDE SEQUENCE [LARGE SCALE GENOMIC DNA]</scope>
    <source>
        <strain evidence="3">LMG 29247</strain>
    </source>
</reference>
<dbReference type="RefSeq" id="WP_147913936.1">
    <property type="nucleotide sequence ID" value="NZ_JBHUEJ010000021.1"/>
</dbReference>
<protein>
    <recommendedName>
        <fullName evidence="4">CXXC-20-CXXC protein</fullName>
    </recommendedName>
</protein>